<dbReference type="AlphaFoldDB" id="A0A9X2A0X6"/>
<dbReference type="GO" id="GO:0016747">
    <property type="term" value="F:acyltransferase activity, transferring groups other than amino-acyl groups"/>
    <property type="evidence" value="ECO:0007669"/>
    <property type="project" value="InterPro"/>
</dbReference>
<dbReference type="RefSeq" id="WP_250094760.1">
    <property type="nucleotide sequence ID" value="NZ_JAKRYL010000002.1"/>
</dbReference>
<dbReference type="InterPro" id="IPR016181">
    <property type="entry name" value="Acyl_CoA_acyltransferase"/>
</dbReference>
<dbReference type="InterPro" id="IPR000182">
    <property type="entry name" value="GNAT_dom"/>
</dbReference>
<reference evidence="2" key="1">
    <citation type="submission" date="2022-02" db="EMBL/GenBank/DDBJ databases">
        <title>Halalkalibacter sp. nov. isolated from Lonar Lake, India.</title>
        <authorList>
            <person name="Joshi A."/>
            <person name="Thite S."/>
            <person name="Lodha T."/>
        </authorList>
    </citation>
    <scope>NUCLEOTIDE SEQUENCE</scope>
    <source>
        <strain evidence="2">MEB205</strain>
    </source>
</reference>
<protein>
    <submittedName>
        <fullName evidence="2">GNAT family N-acetyltransferase</fullName>
    </submittedName>
</protein>
<dbReference type="CDD" id="cd04301">
    <property type="entry name" value="NAT_SF"/>
    <property type="match status" value="1"/>
</dbReference>
<gene>
    <name evidence="2" type="ORF">MF646_01680</name>
</gene>
<keyword evidence="3" id="KW-1185">Reference proteome</keyword>
<evidence type="ECO:0000313" key="2">
    <source>
        <dbReference type="EMBL" id="MCL7745820.1"/>
    </source>
</evidence>
<dbReference type="PROSITE" id="PS51186">
    <property type="entry name" value="GNAT"/>
    <property type="match status" value="1"/>
</dbReference>
<dbReference type="EMBL" id="JAKRYL010000002">
    <property type="protein sequence ID" value="MCL7745820.1"/>
    <property type="molecule type" value="Genomic_DNA"/>
</dbReference>
<sequence length="118" mass="13531">MLVPYKTTNQKIAMGLLSFMPKEKDVKKLTKTMERYENDPDWKLYLWKEDDFVGVLGISVEGGEAMLQHLCVNPSHRREGIGKTMLQELRKILPCELKPTKETKSFLLACAEEGEKSV</sequence>
<name>A0A9X2A0X6_9BACI</name>
<dbReference type="Proteomes" id="UP001139150">
    <property type="component" value="Unassembled WGS sequence"/>
</dbReference>
<proteinExistence type="predicted"/>
<evidence type="ECO:0000259" key="1">
    <source>
        <dbReference type="PROSITE" id="PS51186"/>
    </source>
</evidence>
<accession>A0A9X2A0X6</accession>
<evidence type="ECO:0000313" key="3">
    <source>
        <dbReference type="Proteomes" id="UP001139150"/>
    </source>
</evidence>
<dbReference type="Pfam" id="PF00583">
    <property type="entry name" value="Acetyltransf_1"/>
    <property type="match status" value="1"/>
</dbReference>
<comment type="caution">
    <text evidence="2">The sequence shown here is derived from an EMBL/GenBank/DDBJ whole genome shotgun (WGS) entry which is preliminary data.</text>
</comment>
<feature type="domain" description="N-acetyltransferase" evidence="1">
    <location>
        <begin position="3"/>
        <end position="118"/>
    </location>
</feature>
<organism evidence="2 3">
    <name type="scientific">Halalkalibacter alkaliphilus</name>
    <dbReference type="NCBI Taxonomy" id="2917993"/>
    <lineage>
        <taxon>Bacteria</taxon>
        <taxon>Bacillati</taxon>
        <taxon>Bacillota</taxon>
        <taxon>Bacilli</taxon>
        <taxon>Bacillales</taxon>
        <taxon>Bacillaceae</taxon>
        <taxon>Halalkalibacter</taxon>
    </lineage>
</organism>
<dbReference type="SUPFAM" id="SSF55729">
    <property type="entry name" value="Acyl-CoA N-acyltransferases (Nat)"/>
    <property type="match status" value="1"/>
</dbReference>
<dbReference type="Gene3D" id="3.40.630.30">
    <property type="match status" value="1"/>
</dbReference>